<comment type="subcellular location">
    <subcellularLocation>
        <location evidence="1">Mitochondrion</location>
    </subcellularLocation>
</comment>
<dbReference type="PANTHER" id="PTHR13675:SF0">
    <property type="entry name" value="LYR MOTIF-CONTAINING PROTEIN 2"/>
    <property type="match status" value="1"/>
</dbReference>
<evidence type="ECO:0000256" key="3">
    <source>
        <dbReference type="ARBA" id="ARBA00022946"/>
    </source>
</evidence>
<evidence type="ECO:0000259" key="7">
    <source>
        <dbReference type="Pfam" id="PF05347"/>
    </source>
</evidence>
<dbReference type="PANTHER" id="PTHR13675">
    <property type="entry name" value="LYR MOTIF-CONTAINING PROTEIN 2"/>
    <property type="match status" value="1"/>
</dbReference>
<dbReference type="InterPro" id="IPR008011">
    <property type="entry name" value="Complex1_LYR_dom"/>
</dbReference>
<evidence type="ECO:0000256" key="2">
    <source>
        <dbReference type="ARBA" id="ARBA00009508"/>
    </source>
</evidence>
<protein>
    <recommendedName>
        <fullName evidence="5">LYR motif-containing protein 2</fullName>
    </recommendedName>
</protein>
<evidence type="ECO:0000256" key="5">
    <source>
        <dbReference type="ARBA" id="ARBA00026235"/>
    </source>
</evidence>
<dbReference type="Pfam" id="PF05347">
    <property type="entry name" value="Complex1_LYR"/>
    <property type="match status" value="1"/>
</dbReference>
<dbReference type="EMBL" id="JAZGQO010000014">
    <property type="protein sequence ID" value="KAK6171228.1"/>
    <property type="molecule type" value="Genomic_DNA"/>
</dbReference>
<accession>A0AAN8JAL5</accession>
<dbReference type="GO" id="GO:0005739">
    <property type="term" value="C:mitochondrion"/>
    <property type="evidence" value="ECO:0007669"/>
    <property type="project" value="UniProtKB-SubCell"/>
</dbReference>
<evidence type="ECO:0000313" key="9">
    <source>
        <dbReference type="Proteomes" id="UP001347796"/>
    </source>
</evidence>
<feature type="domain" description="Complex 1 LYR protein" evidence="7">
    <location>
        <begin position="17"/>
        <end position="73"/>
    </location>
</feature>
<proteinExistence type="inferred from homology"/>
<keyword evidence="3" id="KW-0809">Transit peptide</keyword>
<organism evidence="8 9">
    <name type="scientific">Patella caerulea</name>
    <name type="common">Rayed Mediterranean limpet</name>
    <dbReference type="NCBI Taxonomy" id="87958"/>
    <lineage>
        <taxon>Eukaryota</taxon>
        <taxon>Metazoa</taxon>
        <taxon>Spiralia</taxon>
        <taxon>Lophotrochozoa</taxon>
        <taxon>Mollusca</taxon>
        <taxon>Gastropoda</taxon>
        <taxon>Patellogastropoda</taxon>
        <taxon>Patelloidea</taxon>
        <taxon>Patellidae</taxon>
        <taxon>Patella</taxon>
    </lineage>
</organism>
<dbReference type="Proteomes" id="UP001347796">
    <property type="component" value="Unassembled WGS sequence"/>
</dbReference>
<evidence type="ECO:0000313" key="8">
    <source>
        <dbReference type="EMBL" id="KAK6171228.1"/>
    </source>
</evidence>
<keyword evidence="9" id="KW-1185">Reference proteome</keyword>
<dbReference type="CDD" id="cd20262">
    <property type="entry name" value="Complex1_LYR_LYRM2"/>
    <property type="match status" value="1"/>
</dbReference>
<name>A0AAN8JAL5_PATCE</name>
<comment type="caution">
    <text evidence="8">The sequence shown here is derived from an EMBL/GenBank/DDBJ whole genome shotgun (WGS) entry which is preliminary data.</text>
</comment>
<comment type="function">
    <text evidence="6">Involved in efficient integration of the N-module into mitochondrial respiratory chain complex I.</text>
</comment>
<sequence>MTKRDVLSLGRFMLRSQVLKLYRDIFRTIKKVPDKDYQQELKAWARHDFRSNQHHTDEMAIKMLITKGKMTLSEVHQAIDLTK</sequence>
<evidence type="ECO:0000256" key="4">
    <source>
        <dbReference type="ARBA" id="ARBA00023128"/>
    </source>
</evidence>
<comment type="similarity">
    <text evidence="2">Belongs to the complex I LYR family.</text>
</comment>
<gene>
    <name evidence="8" type="ORF">SNE40_019463</name>
</gene>
<reference evidence="8 9" key="1">
    <citation type="submission" date="2024-01" db="EMBL/GenBank/DDBJ databases">
        <title>The genome of the rayed Mediterranean limpet Patella caerulea (Linnaeus, 1758).</title>
        <authorList>
            <person name="Anh-Thu Weber A."/>
            <person name="Halstead-Nussloch G."/>
        </authorList>
    </citation>
    <scope>NUCLEOTIDE SEQUENCE [LARGE SCALE GENOMIC DNA]</scope>
    <source>
        <strain evidence="8">AATW-2023a</strain>
        <tissue evidence="8">Whole specimen</tissue>
    </source>
</reference>
<keyword evidence="4" id="KW-0496">Mitochondrion</keyword>
<dbReference type="AlphaFoldDB" id="A0AAN8JAL5"/>
<evidence type="ECO:0000256" key="6">
    <source>
        <dbReference type="ARBA" id="ARBA00044735"/>
    </source>
</evidence>
<evidence type="ECO:0000256" key="1">
    <source>
        <dbReference type="ARBA" id="ARBA00004173"/>
    </source>
</evidence>
<dbReference type="InterPro" id="IPR045293">
    <property type="entry name" value="Complex1_LYR_LYRM2"/>
</dbReference>